<organism evidence="2 3">
    <name type="scientific">Anopheles merus</name>
    <name type="common">Mosquito</name>
    <dbReference type="NCBI Taxonomy" id="30066"/>
    <lineage>
        <taxon>Eukaryota</taxon>
        <taxon>Metazoa</taxon>
        <taxon>Ecdysozoa</taxon>
        <taxon>Arthropoda</taxon>
        <taxon>Hexapoda</taxon>
        <taxon>Insecta</taxon>
        <taxon>Pterygota</taxon>
        <taxon>Neoptera</taxon>
        <taxon>Endopterygota</taxon>
        <taxon>Diptera</taxon>
        <taxon>Nematocera</taxon>
        <taxon>Culicoidea</taxon>
        <taxon>Culicidae</taxon>
        <taxon>Anophelinae</taxon>
        <taxon>Anopheles</taxon>
    </lineage>
</organism>
<accession>A0A182V0Q5</accession>
<proteinExistence type="predicted"/>
<dbReference type="AlphaFoldDB" id="A0A182V0Q5"/>
<feature type="region of interest" description="Disordered" evidence="1">
    <location>
        <begin position="76"/>
        <end position="97"/>
    </location>
</feature>
<dbReference type="VEuPathDB" id="VectorBase:AMEM006909"/>
<name>A0A182V0Q5_ANOME</name>
<keyword evidence="3" id="KW-1185">Reference proteome</keyword>
<dbReference type="Proteomes" id="UP000075903">
    <property type="component" value="Unassembled WGS sequence"/>
</dbReference>
<dbReference type="EnsemblMetazoa" id="AMEM006909-RA">
    <property type="protein sequence ID" value="AMEM006909-PA"/>
    <property type="gene ID" value="AMEM006909"/>
</dbReference>
<evidence type="ECO:0000313" key="3">
    <source>
        <dbReference type="Proteomes" id="UP000075903"/>
    </source>
</evidence>
<protein>
    <submittedName>
        <fullName evidence="2">Uncharacterized protein</fullName>
    </submittedName>
</protein>
<sequence length="240" mass="27638">MVLLQPHRHTVDYAPQVAGQVVQRPARDVCHRHAAIVEDVRKAGNLVRFLVQQRFRHQHVQPYHRVRVVPLGVKVPHHTEDHNPSTRRITSDRHQTARIQHRPEIRIFRIKPGEPAWIRLAHGQIPFQHLASHRDGELFHAQKSQQKPIVRAAPVESPILPDPLTHRGQRLVAQLVLFPQFRGRNLVQLAGQPIAREERFSTLGHLRKPTFSARNGTHYWGAHGPEPREPGLLKYSPARK</sequence>
<reference evidence="2" key="1">
    <citation type="submission" date="2020-05" db="UniProtKB">
        <authorList>
            <consortium name="EnsemblMetazoa"/>
        </authorList>
    </citation>
    <scope>IDENTIFICATION</scope>
    <source>
        <strain evidence="2">MAF</strain>
    </source>
</reference>
<evidence type="ECO:0000313" key="2">
    <source>
        <dbReference type="EnsemblMetazoa" id="AMEM006909-PA"/>
    </source>
</evidence>
<feature type="region of interest" description="Disordered" evidence="1">
    <location>
        <begin position="218"/>
        <end position="240"/>
    </location>
</feature>
<evidence type="ECO:0000256" key="1">
    <source>
        <dbReference type="SAM" id="MobiDB-lite"/>
    </source>
</evidence>
<feature type="compositionally biased region" description="Basic and acidic residues" evidence="1">
    <location>
        <begin position="77"/>
        <end position="97"/>
    </location>
</feature>